<organism evidence="2 3">
    <name type="scientific">Bimuria novae-zelandiae CBS 107.79</name>
    <dbReference type="NCBI Taxonomy" id="1447943"/>
    <lineage>
        <taxon>Eukaryota</taxon>
        <taxon>Fungi</taxon>
        <taxon>Dikarya</taxon>
        <taxon>Ascomycota</taxon>
        <taxon>Pezizomycotina</taxon>
        <taxon>Dothideomycetes</taxon>
        <taxon>Pleosporomycetidae</taxon>
        <taxon>Pleosporales</taxon>
        <taxon>Massarineae</taxon>
        <taxon>Didymosphaeriaceae</taxon>
        <taxon>Bimuria</taxon>
    </lineage>
</organism>
<dbReference type="EMBL" id="ML976746">
    <property type="protein sequence ID" value="KAF1966454.1"/>
    <property type="molecule type" value="Genomic_DNA"/>
</dbReference>
<dbReference type="AlphaFoldDB" id="A0A6A5UP49"/>
<feature type="chain" id="PRO_5025663433" evidence="1">
    <location>
        <begin position="18"/>
        <end position="223"/>
    </location>
</feature>
<name>A0A6A5UP49_9PLEO</name>
<keyword evidence="1" id="KW-0732">Signal</keyword>
<proteinExistence type="predicted"/>
<sequence>MKFFLVLFAALLSAVTGRPSAALNVDAEVDAQPNITSDEGTRVVEYSGDVGVPSSDGSEWSKREVDSELAKRALMTVTVYQRVRGSCPRLADALSGSDDLGGNPTWNDQITSFKVEPHFWCCFYINIKCSGGGFHPPIVGWETCRFDCRLGSNLAATAYSRKRPRVFIVRLASYRSNRGYKPRPVAEVVLPGGVCVAQSAVRIVSMKSEEKGAHYRAETVIKI</sequence>
<evidence type="ECO:0000256" key="1">
    <source>
        <dbReference type="SAM" id="SignalP"/>
    </source>
</evidence>
<evidence type="ECO:0000313" key="2">
    <source>
        <dbReference type="EMBL" id="KAF1966454.1"/>
    </source>
</evidence>
<reference evidence="2" key="1">
    <citation type="journal article" date="2020" name="Stud. Mycol.">
        <title>101 Dothideomycetes genomes: a test case for predicting lifestyles and emergence of pathogens.</title>
        <authorList>
            <person name="Haridas S."/>
            <person name="Albert R."/>
            <person name="Binder M."/>
            <person name="Bloem J."/>
            <person name="Labutti K."/>
            <person name="Salamov A."/>
            <person name="Andreopoulos B."/>
            <person name="Baker S."/>
            <person name="Barry K."/>
            <person name="Bills G."/>
            <person name="Bluhm B."/>
            <person name="Cannon C."/>
            <person name="Castanera R."/>
            <person name="Culley D."/>
            <person name="Daum C."/>
            <person name="Ezra D."/>
            <person name="Gonzalez J."/>
            <person name="Henrissat B."/>
            <person name="Kuo A."/>
            <person name="Liang C."/>
            <person name="Lipzen A."/>
            <person name="Lutzoni F."/>
            <person name="Magnuson J."/>
            <person name="Mondo S."/>
            <person name="Nolan M."/>
            <person name="Ohm R."/>
            <person name="Pangilinan J."/>
            <person name="Park H.-J."/>
            <person name="Ramirez L."/>
            <person name="Alfaro M."/>
            <person name="Sun H."/>
            <person name="Tritt A."/>
            <person name="Yoshinaga Y."/>
            <person name="Zwiers L.-H."/>
            <person name="Turgeon B."/>
            <person name="Goodwin S."/>
            <person name="Spatafora J."/>
            <person name="Crous P."/>
            <person name="Grigoriev I."/>
        </authorList>
    </citation>
    <scope>NUCLEOTIDE SEQUENCE</scope>
    <source>
        <strain evidence="2">CBS 107.79</strain>
    </source>
</reference>
<protein>
    <submittedName>
        <fullName evidence="2">Uncharacterized protein</fullName>
    </submittedName>
</protein>
<keyword evidence="3" id="KW-1185">Reference proteome</keyword>
<dbReference type="Proteomes" id="UP000800036">
    <property type="component" value="Unassembled WGS sequence"/>
</dbReference>
<feature type="signal peptide" evidence="1">
    <location>
        <begin position="1"/>
        <end position="17"/>
    </location>
</feature>
<evidence type="ECO:0000313" key="3">
    <source>
        <dbReference type="Proteomes" id="UP000800036"/>
    </source>
</evidence>
<accession>A0A6A5UP49</accession>
<gene>
    <name evidence="2" type="ORF">BU23DRAFT_574070</name>
</gene>